<dbReference type="Pfam" id="PF12937">
    <property type="entry name" value="F-box-like"/>
    <property type="match status" value="1"/>
</dbReference>
<keyword evidence="3" id="KW-1185">Reference proteome</keyword>
<evidence type="ECO:0000313" key="2">
    <source>
        <dbReference type="EMBL" id="KAF9474940.1"/>
    </source>
</evidence>
<dbReference type="Proteomes" id="UP000807469">
    <property type="component" value="Unassembled WGS sequence"/>
</dbReference>
<name>A0A9P6CVN7_9AGAR</name>
<feature type="domain" description="F-box" evidence="1">
    <location>
        <begin position="8"/>
        <end position="68"/>
    </location>
</feature>
<evidence type="ECO:0000259" key="1">
    <source>
        <dbReference type="Pfam" id="PF12937"/>
    </source>
</evidence>
<comment type="caution">
    <text evidence="2">The sequence shown here is derived from an EMBL/GenBank/DDBJ whole genome shotgun (WGS) entry which is preliminary data.</text>
</comment>
<dbReference type="OrthoDB" id="2884925at2759"/>
<dbReference type="InterPro" id="IPR001810">
    <property type="entry name" value="F-box_dom"/>
</dbReference>
<dbReference type="Gene3D" id="1.20.1280.50">
    <property type="match status" value="1"/>
</dbReference>
<proteinExistence type="predicted"/>
<evidence type="ECO:0000313" key="3">
    <source>
        <dbReference type="Proteomes" id="UP000807469"/>
    </source>
</evidence>
<sequence length="412" mass="46121">MDFSLASIESLPNELLSDIFEKAVVTVPKSGISPFLVIPQSNITTIGVLSQVSRRWNEIIYSTKQLWASAIDMDSDNVSKLETIVRRAGTAPLVINSSNVDQDFSKETWRFVLARLATWGIFYLETSAMSDKSSLTGALAQPAPQLRAFSIHNTRYHMPPGMNNILTEPDHFLLPHNLFAGHAPCLREVSIANVYFPLSFDFLVWERLTMLHVQHDLEGDEDDVLYSSRWLQVLAKMPLLEALYLEWELSRSAKSIPVFISSSEHESVSDVHMSHLRKLEFSAPAEGSNILLSILAKLIVPNACCTAITVALDDDVQLLRYDLLRASANRRAKEWRSVGARLEINSWNFPMAIEFGFDIRAPTVGKGAMLDVRCIGLLEESSSYSNDASTKSNRGNCPFAEMMLILKEIPQD</sequence>
<organism evidence="2 3">
    <name type="scientific">Pholiota conissans</name>
    <dbReference type="NCBI Taxonomy" id="109636"/>
    <lineage>
        <taxon>Eukaryota</taxon>
        <taxon>Fungi</taxon>
        <taxon>Dikarya</taxon>
        <taxon>Basidiomycota</taxon>
        <taxon>Agaricomycotina</taxon>
        <taxon>Agaricomycetes</taxon>
        <taxon>Agaricomycetidae</taxon>
        <taxon>Agaricales</taxon>
        <taxon>Agaricineae</taxon>
        <taxon>Strophariaceae</taxon>
        <taxon>Pholiota</taxon>
    </lineage>
</organism>
<dbReference type="EMBL" id="MU155355">
    <property type="protein sequence ID" value="KAF9474940.1"/>
    <property type="molecule type" value="Genomic_DNA"/>
</dbReference>
<reference evidence="2" key="1">
    <citation type="submission" date="2020-11" db="EMBL/GenBank/DDBJ databases">
        <authorList>
            <consortium name="DOE Joint Genome Institute"/>
            <person name="Ahrendt S."/>
            <person name="Riley R."/>
            <person name="Andreopoulos W."/>
            <person name="Labutti K."/>
            <person name="Pangilinan J."/>
            <person name="Ruiz-Duenas F.J."/>
            <person name="Barrasa J.M."/>
            <person name="Sanchez-Garcia M."/>
            <person name="Camarero S."/>
            <person name="Miyauchi S."/>
            <person name="Serrano A."/>
            <person name="Linde D."/>
            <person name="Babiker R."/>
            <person name="Drula E."/>
            <person name="Ayuso-Fernandez I."/>
            <person name="Pacheco R."/>
            <person name="Padilla G."/>
            <person name="Ferreira P."/>
            <person name="Barriuso J."/>
            <person name="Kellner H."/>
            <person name="Castanera R."/>
            <person name="Alfaro M."/>
            <person name="Ramirez L."/>
            <person name="Pisabarro A.G."/>
            <person name="Kuo A."/>
            <person name="Tritt A."/>
            <person name="Lipzen A."/>
            <person name="He G."/>
            <person name="Yan M."/>
            <person name="Ng V."/>
            <person name="Cullen D."/>
            <person name="Martin F."/>
            <person name="Rosso M.-N."/>
            <person name="Henrissat B."/>
            <person name="Hibbett D."/>
            <person name="Martinez A.T."/>
            <person name="Grigoriev I.V."/>
        </authorList>
    </citation>
    <scope>NUCLEOTIDE SEQUENCE</scope>
    <source>
        <strain evidence="2">CIRM-BRFM 674</strain>
    </source>
</reference>
<protein>
    <recommendedName>
        <fullName evidence="1">F-box domain-containing protein</fullName>
    </recommendedName>
</protein>
<accession>A0A9P6CVN7</accession>
<dbReference type="AlphaFoldDB" id="A0A9P6CVN7"/>
<gene>
    <name evidence="2" type="ORF">BDN70DRAFT_936298</name>
</gene>